<dbReference type="SUPFAM" id="SSF50978">
    <property type="entry name" value="WD40 repeat-like"/>
    <property type="match status" value="1"/>
</dbReference>
<accession>A0AAD6R268</accession>
<dbReference type="Gene3D" id="1.20.1280.50">
    <property type="match status" value="1"/>
</dbReference>
<dbReference type="Proteomes" id="UP001164929">
    <property type="component" value="Chromosome 4"/>
</dbReference>
<dbReference type="EMBL" id="JAQIZT010000004">
    <property type="protein sequence ID" value="KAJ7001033.1"/>
    <property type="molecule type" value="Genomic_DNA"/>
</dbReference>
<dbReference type="InterPro" id="IPR050942">
    <property type="entry name" value="F-box_BR-signaling"/>
</dbReference>
<reference evidence="3 4" key="1">
    <citation type="journal article" date="2023" name="Mol. Ecol. Resour.">
        <title>Chromosome-level genome assembly of a triploid poplar Populus alba 'Berolinensis'.</title>
        <authorList>
            <person name="Chen S."/>
            <person name="Yu Y."/>
            <person name="Wang X."/>
            <person name="Wang S."/>
            <person name="Zhang T."/>
            <person name="Zhou Y."/>
            <person name="He R."/>
            <person name="Meng N."/>
            <person name="Wang Y."/>
            <person name="Liu W."/>
            <person name="Liu Z."/>
            <person name="Liu J."/>
            <person name="Guo Q."/>
            <person name="Huang H."/>
            <person name="Sederoff R.R."/>
            <person name="Wang G."/>
            <person name="Qu G."/>
            <person name="Chen S."/>
        </authorList>
    </citation>
    <scope>NUCLEOTIDE SEQUENCE [LARGE SCALE GENOMIC DNA]</scope>
    <source>
        <strain evidence="3">SC-2020</strain>
    </source>
</reference>
<dbReference type="SUPFAM" id="SSF81383">
    <property type="entry name" value="F-box domain"/>
    <property type="match status" value="1"/>
</dbReference>
<keyword evidence="4" id="KW-1185">Reference proteome</keyword>
<dbReference type="InterPro" id="IPR001810">
    <property type="entry name" value="F-box_dom"/>
</dbReference>
<proteinExistence type="predicted"/>
<feature type="domain" description="KIB1-4 beta-propeller" evidence="2">
    <location>
        <begin position="133"/>
        <end position="469"/>
    </location>
</feature>
<evidence type="ECO:0000259" key="2">
    <source>
        <dbReference type="Pfam" id="PF03478"/>
    </source>
</evidence>
<comment type="caution">
    <text evidence="3">The sequence shown here is derived from an EMBL/GenBank/DDBJ whole genome shotgun (WGS) entry which is preliminary data.</text>
</comment>
<dbReference type="InterPro" id="IPR036322">
    <property type="entry name" value="WD40_repeat_dom_sf"/>
</dbReference>
<dbReference type="PANTHER" id="PTHR44259:SF15">
    <property type="entry name" value="F-BOX PROTEIN KIB2-RELATED"/>
    <property type="match status" value="1"/>
</dbReference>
<evidence type="ECO:0000313" key="4">
    <source>
        <dbReference type="Proteomes" id="UP001164929"/>
    </source>
</evidence>
<dbReference type="Pfam" id="PF03478">
    <property type="entry name" value="Beta-prop_KIB1-4"/>
    <property type="match status" value="1"/>
</dbReference>
<evidence type="ECO:0000313" key="3">
    <source>
        <dbReference type="EMBL" id="KAJ7001033.1"/>
    </source>
</evidence>
<dbReference type="InterPro" id="IPR036047">
    <property type="entry name" value="F-box-like_dom_sf"/>
</dbReference>
<organism evidence="3 4">
    <name type="scientific">Populus alba x Populus x berolinensis</name>
    <dbReference type="NCBI Taxonomy" id="444605"/>
    <lineage>
        <taxon>Eukaryota</taxon>
        <taxon>Viridiplantae</taxon>
        <taxon>Streptophyta</taxon>
        <taxon>Embryophyta</taxon>
        <taxon>Tracheophyta</taxon>
        <taxon>Spermatophyta</taxon>
        <taxon>Magnoliopsida</taxon>
        <taxon>eudicotyledons</taxon>
        <taxon>Gunneridae</taxon>
        <taxon>Pentapetalae</taxon>
        <taxon>rosids</taxon>
        <taxon>fabids</taxon>
        <taxon>Malpighiales</taxon>
        <taxon>Salicaceae</taxon>
        <taxon>Saliceae</taxon>
        <taxon>Populus</taxon>
    </lineage>
</organism>
<dbReference type="InterPro" id="IPR005174">
    <property type="entry name" value="KIB1-4_b-propeller"/>
</dbReference>
<dbReference type="PANTHER" id="PTHR44259">
    <property type="entry name" value="OS07G0183000 PROTEIN-RELATED"/>
    <property type="match status" value="1"/>
</dbReference>
<protein>
    <submittedName>
        <fullName evidence="3">F-box protein</fullName>
    </submittedName>
</protein>
<dbReference type="Pfam" id="PF00646">
    <property type="entry name" value="F-box"/>
    <property type="match status" value="1"/>
</dbReference>
<evidence type="ECO:0000259" key="1">
    <source>
        <dbReference type="Pfam" id="PF00646"/>
    </source>
</evidence>
<feature type="domain" description="F-box" evidence="1">
    <location>
        <begin position="71"/>
        <end position="106"/>
    </location>
</feature>
<dbReference type="AlphaFoldDB" id="A0AAD6R268"/>
<name>A0AAD6R268_9ROSI</name>
<gene>
    <name evidence="3" type="ORF">NC653_011465</name>
</gene>
<sequence length="498" mass="56448">MNSNPIKNPCRKGKLSIEPLYLYLNRFKQRSIIIPMAIKRMRGSPSPPSIANTEAKRRSSSMPKWGQLVGDVLLPILNRLSFVDVQRAKTVCLHWNSVAKQLKLYTKFHRIPWLLIPPQDEESRASSDTSTKLFSIEEGQLYSSKYGASKEICYQGFCVGSSHGYMISINCERNTLFVFNPLTEKRTELPAMDTFLGRISEDMDNGGEYLIEFAPEAASDSRFYRGWTCSRQLREHFIQKAILSCDPCLNKSYGVVLICCQNSKIAFCQCGDSGAMSWMYLEGMDAPFHDIMCHENKLYALANCGSLAVWDLGSDSFPVSTQTITSLFWSAPLRQTLNVSSDLYTSRLYLVESSGGVLLVVRRIGEFVDEEGRVLREGDLLTDKAAEPLVCAYRTLLFGLFRMDFDKETWVSMTSLDDQAVFVGGNHSASVLACDLPGCEKNSVYFTDDYWERMNEDYLYGGHDMGVYNLKDKSGKHFYQLDALKIQPPPCWFLPNPW</sequence>